<dbReference type="InParanoid" id="K3X559"/>
<feature type="compositionally biased region" description="Polar residues" evidence="2">
    <location>
        <begin position="243"/>
        <end position="253"/>
    </location>
</feature>
<dbReference type="VEuPathDB" id="FungiDB:PYU1_G012332"/>
<dbReference type="eggNOG" id="ENOG502RY1T">
    <property type="taxonomic scope" value="Eukaryota"/>
</dbReference>
<dbReference type="InterPro" id="IPR036871">
    <property type="entry name" value="PX_dom_sf"/>
</dbReference>
<keyword evidence="1" id="KW-0863">Zinc-finger</keyword>
<dbReference type="SMART" id="SM00184">
    <property type="entry name" value="RING"/>
    <property type="match status" value="1"/>
</dbReference>
<dbReference type="EMBL" id="GL376608">
    <property type="status" value="NOT_ANNOTATED_CDS"/>
    <property type="molecule type" value="Genomic_DNA"/>
</dbReference>
<reference evidence="5" key="1">
    <citation type="journal article" date="2010" name="Genome Biol.">
        <title>Genome sequence of the necrotrophic plant pathogen Pythium ultimum reveals original pathogenicity mechanisms and effector repertoire.</title>
        <authorList>
            <person name="Levesque C.A."/>
            <person name="Brouwer H."/>
            <person name="Cano L."/>
            <person name="Hamilton J.P."/>
            <person name="Holt C."/>
            <person name="Huitema E."/>
            <person name="Raffaele S."/>
            <person name="Robideau G.P."/>
            <person name="Thines M."/>
            <person name="Win J."/>
            <person name="Zerillo M.M."/>
            <person name="Beakes G.W."/>
            <person name="Boore J.L."/>
            <person name="Busam D."/>
            <person name="Dumas B."/>
            <person name="Ferriera S."/>
            <person name="Fuerstenberg S.I."/>
            <person name="Gachon C.M."/>
            <person name="Gaulin E."/>
            <person name="Govers F."/>
            <person name="Grenville-Briggs L."/>
            <person name="Horner N."/>
            <person name="Hostetler J."/>
            <person name="Jiang R.H."/>
            <person name="Johnson J."/>
            <person name="Krajaejun T."/>
            <person name="Lin H."/>
            <person name="Meijer H.J."/>
            <person name="Moore B."/>
            <person name="Morris P."/>
            <person name="Phuntmart V."/>
            <person name="Puiu D."/>
            <person name="Shetty J."/>
            <person name="Stajich J.E."/>
            <person name="Tripathy S."/>
            <person name="Wawra S."/>
            <person name="van West P."/>
            <person name="Whitty B.R."/>
            <person name="Coutinho P.M."/>
            <person name="Henrissat B."/>
            <person name="Martin F."/>
            <person name="Thomas P.D."/>
            <person name="Tyler B.M."/>
            <person name="De Vries R.P."/>
            <person name="Kamoun S."/>
            <person name="Yandell M."/>
            <person name="Tisserat N."/>
            <person name="Buell C.R."/>
        </authorList>
    </citation>
    <scope>NUCLEOTIDE SEQUENCE</scope>
    <source>
        <strain evidence="5">DAOM:BR144</strain>
    </source>
</reference>
<dbReference type="PROSITE" id="PS50089">
    <property type="entry name" value="ZF_RING_2"/>
    <property type="match status" value="1"/>
</dbReference>
<dbReference type="Proteomes" id="UP000019132">
    <property type="component" value="Unassembled WGS sequence"/>
</dbReference>
<evidence type="ECO:0000313" key="5">
    <source>
        <dbReference type="Proteomes" id="UP000019132"/>
    </source>
</evidence>
<dbReference type="Gene3D" id="3.30.1520.10">
    <property type="entry name" value="Phox-like domain"/>
    <property type="match status" value="1"/>
</dbReference>
<keyword evidence="1" id="KW-0862">Zinc</keyword>
<evidence type="ECO:0000313" key="4">
    <source>
        <dbReference type="EnsemblProtists" id="PYU1_T012358"/>
    </source>
</evidence>
<evidence type="ECO:0000259" key="3">
    <source>
        <dbReference type="PROSITE" id="PS50089"/>
    </source>
</evidence>
<dbReference type="AlphaFoldDB" id="K3X559"/>
<dbReference type="Gene3D" id="3.30.40.10">
    <property type="entry name" value="Zinc/RING finger domain, C3HC4 (zinc finger)"/>
    <property type="match status" value="1"/>
</dbReference>
<dbReference type="STRING" id="431595.K3X559"/>
<feature type="region of interest" description="Disordered" evidence="2">
    <location>
        <begin position="205"/>
        <end position="226"/>
    </location>
</feature>
<dbReference type="GO" id="GO:0035091">
    <property type="term" value="F:phosphatidylinositol binding"/>
    <property type="evidence" value="ECO:0007669"/>
    <property type="project" value="InterPro"/>
</dbReference>
<feature type="domain" description="RING-type" evidence="3">
    <location>
        <begin position="232"/>
        <end position="299"/>
    </location>
</feature>
<dbReference type="GO" id="GO:0008270">
    <property type="term" value="F:zinc ion binding"/>
    <property type="evidence" value="ECO:0007669"/>
    <property type="project" value="UniProtKB-KW"/>
</dbReference>
<feature type="compositionally biased region" description="Low complexity" evidence="2">
    <location>
        <begin position="254"/>
        <end position="265"/>
    </location>
</feature>
<evidence type="ECO:0000256" key="1">
    <source>
        <dbReference type="PROSITE-ProRule" id="PRU00175"/>
    </source>
</evidence>
<dbReference type="SUPFAM" id="SSF57850">
    <property type="entry name" value="RING/U-box"/>
    <property type="match status" value="1"/>
</dbReference>
<keyword evidence="1" id="KW-0479">Metal-binding</keyword>
<feature type="compositionally biased region" description="Low complexity" evidence="2">
    <location>
        <begin position="205"/>
        <end position="215"/>
    </location>
</feature>
<dbReference type="HOGENOM" id="CLU_051953_1_1_1"/>
<name>K3X559_GLOUD</name>
<dbReference type="Pfam" id="PF13923">
    <property type="entry name" value="zf-C3HC4_2"/>
    <property type="match status" value="1"/>
</dbReference>
<dbReference type="SUPFAM" id="SSF64268">
    <property type="entry name" value="PX domain"/>
    <property type="match status" value="1"/>
</dbReference>
<organism evidence="4 5">
    <name type="scientific">Globisporangium ultimum (strain ATCC 200006 / CBS 805.95 / DAOM BR144)</name>
    <name type="common">Pythium ultimum</name>
    <dbReference type="NCBI Taxonomy" id="431595"/>
    <lineage>
        <taxon>Eukaryota</taxon>
        <taxon>Sar</taxon>
        <taxon>Stramenopiles</taxon>
        <taxon>Oomycota</taxon>
        <taxon>Peronosporomycetes</taxon>
        <taxon>Pythiales</taxon>
        <taxon>Pythiaceae</taxon>
        <taxon>Globisporangium</taxon>
    </lineage>
</organism>
<protein>
    <recommendedName>
        <fullName evidence="3">RING-type domain-containing protein</fullName>
    </recommendedName>
</protein>
<feature type="region of interest" description="Disordered" evidence="2">
    <location>
        <begin position="238"/>
        <end position="265"/>
    </location>
</feature>
<accession>K3X559</accession>
<proteinExistence type="predicted"/>
<keyword evidence="5" id="KW-1185">Reference proteome</keyword>
<dbReference type="InterPro" id="IPR013083">
    <property type="entry name" value="Znf_RING/FYVE/PHD"/>
</dbReference>
<evidence type="ECO:0000256" key="2">
    <source>
        <dbReference type="SAM" id="MobiDB-lite"/>
    </source>
</evidence>
<dbReference type="EnsemblProtists" id="PYU1_T012358">
    <property type="protein sequence ID" value="PYU1_T012358"/>
    <property type="gene ID" value="PYU1_G012332"/>
</dbReference>
<reference evidence="5" key="2">
    <citation type="submission" date="2010-04" db="EMBL/GenBank/DDBJ databases">
        <authorList>
            <person name="Buell R."/>
            <person name="Hamilton J."/>
            <person name="Hostetler J."/>
        </authorList>
    </citation>
    <scope>NUCLEOTIDE SEQUENCE [LARGE SCALE GENOMIC DNA]</scope>
    <source>
        <strain evidence="5">DAOM:BR144</strain>
    </source>
</reference>
<reference evidence="4" key="3">
    <citation type="submission" date="2015-02" db="UniProtKB">
        <authorList>
            <consortium name="EnsemblProtists"/>
        </authorList>
    </citation>
    <scope>IDENTIFICATION</scope>
    <source>
        <strain evidence="4">DAOM BR144</strain>
    </source>
</reference>
<dbReference type="InterPro" id="IPR001841">
    <property type="entry name" value="Znf_RING"/>
</dbReference>
<sequence length="307" mass="34101">MSLSSRSQQPAASTRKRNSLAAVLPASIAWLDPLSLSMKVASPSKAARHRHHPHHNTSQQVPKYVHYQLTLQHKSASGERALEWSLSRPYDEYRAFQKRLLKLMQHGHFCSAECPWLYTFVKSYFPKKTYFASDASCTRLAEKRRESLLRCLSALQTFLLNRTNHGCGVVVDTVATELLQFVLQDEAKDHPLKRQLFSSDGSFSRFSSDSMMSTTSDEEETGSSTEFEGGLCTLCESSLDGEPSSNSDSTESMGNQSQNSVYSSGNSSSSYTTTLSCGHQFHDECIIPKLNESMQCPTCGAKQSSHA</sequence>